<evidence type="ECO:0000313" key="2">
    <source>
        <dbReference type="EnsemblPlants" id="OGLUM08G14320.1"/>
    </source>
</evidence>
<dbReference type="AlphaFoldDB" id="A0A0E0AUY9"/>
<keyword evidence="3" id="KW-1185">Reference proteome</keyword>
<evidence type="ECO:0000313" key="3">
    <source>
        <dbReference type="Proteomes" id="UP000026961"/>
    </source>
</evidence>
<protein>
    <submittedName>
        <fullName evidence="2">Uncharacterized protein</fullName>
    </submittedName>
</protein>
<proteinExistence type="predicted"/>
<accession>A0A0E0AUY9</accession>
<sequence length="111" mass="11946">MSVACFFRLEYASTRPCVPVASSAAAGRGVQEHDGGGVPGALQRQGARRPVGAGPLQDSGGCFFFRRDLFLHCCICSTIDRWIESLSCCCGNISTTMHVQDVICQATNRFL</sequence>
<feature type="region of interest" description="Disordered" evidence="1">
    <location>
        <begin position="29"/>
        <end position="52"/>
    </location>
</feature>
<reference evidence="2" key="1">
    <citation type="submission" date="2015-04" db="UniProtKB">
        <authorList>
            <consortium name="EnsemblPlants"/>
        </authorList>
    </citation>
    <scope>IDENTIFICATION</scope>
</reference>
<dbReference type="EnsemblPlants" id="OGLUM08G14320.1">
    <property type="protein sequence ID" value="OGLUM08G14320.1"/>
    <property type="gene ID" value="OGLUM08G14320"/>
</dbReference>
<name>A0A0E0AUY9_9ORYZ</name>
<dbReference type="Proteomes" id="UP000026961">
    <property type="component" value="Chromosome 8"/>
</dbReference>
<evidence type="ECO:0000256" key="1">
    <source>
        <dbReference type="SAM" id="MobiDB-lite"/>
    </source>
</evidence>
<organism evidence="2">
    <name type="scientific">Oryza glumipatula</name>
    <dbReference type="NCBI Taxonomy" id="40148"/>
    <lineage>
        <taxon>Eukaryota</taxon>
        <taxon>Viridiplantae</taxon>
        <taxon>Streptophyta</taxon>
        <taxon>Embryophyta</taxon>
        <taxon>Tracheophyta</taxon>
        <taxon>Spermatophyta</taxon>
        <taxon>Magnoliopsida</taxon>
        <taxon>Liliopsida</taxon>
        <taxon>Poales</taxon>
        <taxon>Poaceae</taxon>
        <taxon>BOP clade</taxon>
        <taxon>Oryzoideae</taxon>
        <taxon>Oryzeae</taxon>
        <taxon>Oryzinae</taxon>
        <taxon>Oryza</taxon>
    </lineage>
</organism>
<dbReference type="Gramene" id="OGLUM08G14320.1">
    <property type="protein sequence ID" value="OGLUM08G14320.1"/>
    <property type="gene ID" value="OGLUM08G14320"/>
</dbReference>
<reference evidence="2" key="2">
    <citation type="submission" date="2018-05" db="EMBL/GenBank/DDBJ databases">
        <title>OgluRS3 (Oryza glumaepatula Reference Sequence Version 3).</title>
        <authorList>
            <person name="Zhang J."/>
            <person name="Kudrna D."/>
            <person name="Lee S."/>
            <person name="Talag J."/>
            <person name="Welchert J."/>
            <person name="Wing R.A."/>
        </authorList>
    </citation>
    <scope>NUCLEOTIDE SEQUENCE [LARGE SCALE GENOMIC DNA]</scope>
</reference>
<dbReference type="HOGENOM" id="CLU_2162362_0_0_1"/>